<evidence type="ECO:0000256" key="3">
    <source>
        <dbReference type="ARBA" id="ARBA00022840"/>
    </source>
</evidence>
<proteinExistence type="predicted"/>
<comment type="function">
    <text evidence="5">Part of the ABC transporter complex HmuTUV involved in hemin import. Responsible for energy coupling to the transport system.</text>
</comment>
<dbReference type="GO" id="GO:0005524">
    <property type="term" value="F:ATP binding"/>
    <property type="evidence" value="ECO:0007669"/>
    <property type="project" value="UniProtKB-KW"/>
</dbReference>
<sequence>MTLKANSISVRIGQSLLLQDINLELKPGRFLGILGPNGAGKSTLLKILSGEMSPTHGSVELDQIPLKRFKEDALAKRRAVMPQASQLAFPFSARAVVAMGRWPYESLCTPFANQKAIEKAMALSDVRHLAERSYSVLSGGEKQRVQLARALAQTMGRAEDQEAKYLLLDEPTAGLDIAHQHAVLKAARQQCNKHNTATLAILHDLNQAALYCDDIAIISNGSLVNVGPTKVVMDTEILSKTFNCKVTKIHEPHSTLAIFTTSL</sequence>
<keyword evidence="4" id="KW-1278">Translocase</keyword>
<dbReference type="NCBIfam" id="NF010068">
    <property type="entry name" value="PRK13548.1"/>
    <property type="match status" value="1"/>
</dbReference>
<keyword evidence="1" id="KW-0813">Transport</keyword>
<feature type="domain" description="ABC transporter" evidence="6">
    <location>
        <begin position="3"/>
        <end position="245"/>
    </location>
</feature>
<keyword evidence="8" id="KW-1185">Reference proteome</keyword>
<dbReference type="InterPro" id="IPR003593">
    <property type="entry name" value="AAA+_ATPase"/>
</dbReference>
<dbReference type="InterPro" id="IPR027417">
    <property type="entry name" value="P-loop_NTPase"/>
</dbReference>
<protein>
    <submittedName>
        <fullName evidence="7">Heme ABC transporter ATP-binding protein</fullName>
    </submittedName>
</protein>
<dbReference type="InterPro" id="IPR017871">
    <property type="entry name" value="ABC_transporter-like_CS"/>
</dbReference>
<dbReference type="EMBL" id="JBHUII010000008">
    <property type="protein sequence ID" value="MFD2206928.1"/>
    <property type="molecule type" value="Genomic_DNA"/>
</dbReference>
<reference evidence="8" key="1">
    <citation type="journal article" date="2019" name="Int. J. Syst. Evol. Microbiol.">
        <title>The Global Catalogue of Microorganisms (GCM) 10K type strain sequencing project: providing services to taxonomists for standard genome sequencing and annotation.</title>
        <authorList>
            <consortium name="The Broad Institute Genomics Platform"/>
            <consortium name="The Broad Institute Genome Sequencing Center for Infectious Disease"/>
            <person name="Wu L."/>
            <person name="Ma J."/>
        </authorList>
    </citation>
    <scope>NUCLEOTIDE SEQUENCE [LARGE SCALE GENOMIC DNA]</scope>
    <source>
        <strain evidence="8">CGMCC 4.7192</strain>
    </source>
</reference>
<evidence type="ECO:0000313" key="8">
    <source>
        <dbReference type="Proteomes" id="UP001597294"/>
    </source>
</evidence>
<keyword evidence="2" id="KW-0547">Nucleotide-binding</keyword>
<comment type="caution">
    <text evidence="7">The sequence shown here is derived from an EMBL/GenBank/DDBJ whole genome shotgun (WGS) entry which is preliminary data.</text>
</comment>
<dbReference type="SUPFAM" id="SSF52540">
    <property type="entry name" value="P-loop containing nucleoside triphosphate hydrolases"/>
    <property type="match status" value="1"/>
</dbReference>
<dbReference type="PANTHER" id="PTHR42794">
    <property type="entry name" value="HEMIN IMPORT ATP-BINDING PROTEIN HMUV"/>
    <property type="match status" value="1"/>
</dbReference>
<accession>A0ABW5BQ10</accession>
<dbReference type="InterPro" id="IPR003439">
    <property type="entry name" value="ABC_transporter-like_ATP-bd"/>
</dbReference>
<name>A0ABW5BQ10_9PROT</name>
<gene>
    <name evidence="7" type="ORF">ACFSKO_14965</name>
</gene>
<dbReference type="Pfam" id="PF00005">
    <property type="entry name" value="ABC_tran"/>
    <property type="match status" value="1"/>
</dbReference>
<evidence type="ECO:0000256" key="1">
    <source>
        <dbReference type="ARBA" id="ARBA00022448"/>
    </source>
</evidence>
<dbReference type="Gene3D" id="3.40.50.300">
    <property type="entry name" value="P-loop containing nucleotide triphosphate hydrolases"/>
    <property type="match status" value="1"/>
</dbReference>
<dbReference type="Proteomes" id="UP001597294">
    <property type="component" value="Unassembled WGS sequence"/>
</dbReference>
<dbReference type="SMART" id="SM00382">
    <property type="entry name" value="AAA"/>
    <property type="match status" value="1"/>
</dbReference>
<dbReference type="PROSITE" id="PS50893">
    <property type="entry name" value="ABC_TRANSPORTER_2"/>
    <property type="match status" value="1"/>
</dbReference>
<dbReference type="CDD" id="cd03214">
    <property type="entry name" value="ABC_Iron-Siderophores_B12_Hemin"/>
    <property type="match status" value="1"/>
</dbReference>
<dbReference type="RefSeq" id="WP_380253050.1">
    <property type="nucleotide sequence ID" value="NZ_JBHUII010000008.1"/>
</dbReference>
<keyword evidence="3 7" id="KW-0067">ATP-binding</keyword>
<evidence type="ECO:0000313" key="7">
    <source>
        <dbReference type="EMBL" id="MFD2206928.1"/>
    </source>
</evidence>
<evidence type="ECO:0000256" key="4">
    <source>
        <dbReference type="ARBA" id="ARBA00022967"/>
    </source>
</evidence>
<organism evidence="7 8">
    <name type="scientific">Kiloniella antarctica</name>
    <dbReference type="NCBI Taxonomy" id="1550907"/>
    <lineage>
        <taxon>Bacteria</taxon>
        <taxon>Pseudomonadati</taxon>
        <taxon>Pseudomonadota</taxon>
        <taxon>Alphaproteobacteria</taxon>
        <taxon>Rhodospirillales</taxon>
        <taxon>Kiloniellaceae</taxon>
        <taxon>Kiloniella</taxon>
    </lineage>
</organism>
<evidence type="ECO:0000256" key="2">
    <source>
        <dbReference type="ARBA" id="ARBA00022741"/>
    </source>
</evidence>
<evidence type="ECO:0000256" key="5">
    <source>
        <dbReference type="ARBA" id="ARBA00037066"/>
    </source>
</evidence>
<dbReference type="PROSITE" id="PS00211">
    <property type="entry name" value="ABC_TRANSPORTER_1"/>
    <property type="match status" value="1"/>
</dbReference>
<evidence type="ECO:0000259" key="6">
    <source>
        <dbReference type="PROSITE" id="PS50893"/>
    </source>
</evidence>
<dbReference type="PANTHER" id="PTHR42794:SF1">
    <property type="entry name" value="HEMIN IMPORT ATP-BINDING PROTEIN HMUV"/>
    <property type="match status" value="1"/>
</dbReference>